<organism evidence="9 10">
    <name type="scientific">Helicobacter anseris</name>
    <dbReference type="NCBI Taxonomy" id="375926"/>
    <lineage>
        <taxon>Bacteria</taxon>
        <taxon>Pseudomonadati</taxon>
        <taxon>Campylobacterota</taxon>
        <taxon>Epsilonproteobacteria</taxon>
        <taxon>Campylobacterales</taxon>
        <taxon>Helicobacteraceae</taxon>
        <taxon>Helicobacter</taxon>
    </lineage>
</organism>
<dbReference type="Gene3D" id="1.10.3720.10">
    <property type="entry name" value="MetI-like"/>
    <property type="match status" value="1"/>
</dbReference>
<accession>A0A3D8JAZ9</accession>
<dbReference type="PANTHER" id="PTHR30465">
    <property type="entry name" value="INNER MEMBRANE ABC TRANSPORTER"/>
    <property type="match status" value="1"/>
</dbReference>
<evidence type="ECO:0000256" key="5">
    <source>
        <dbReference type="ARBA" id="ARBA00022989"/>
    </source>
</evidence>
<keyword evidence="3" id="KW-1003">Cell membrane</keyword>
<dbReference type="NCBIfam" id="NF011712">
    <property type="entry name" value="PRK15133.1"/>
    <property type="match status" value="1"/>
</dbReference>
<protein>
    <submittedName>
        <fullName evidence="9">Microcin ABC transporter permease</fullName>
    </submittedName>
</protein>
<name>A0A3D8JAZ9_9HELI</name>
<gene>
    <name evidence="9" type="ORF">CQA57_03615</name>
</gene>
<feature type="transmembrane region" description="Helical" evidence="7">
    <location>
        <begin position="267"/>
        <end position="294"/>
    </location>
</feature>
<dbReference type="SUPFAM" id="SSF161098">
    <property type="entry name" value="MetI-like"/>
    <property type="match status" value="1"/>
</dbReference>
<comment type="subcellular location">
    <subcellularLocation>
        <location evidence="1 7">Cell membrane</location>
        <topology evidence="1 7">Multi-pass membrane protein</topology>
    </subcellularLocation>
</comment>
<dbReference type="Proteomes" id="UP000256695">
    <property type="component" value="Unassembled WGS sequence"/>
</dbReference>
<sequence length="350" mass="39582">MYHYILKRLLLIIPTLIGIITINFFIIQLAPGGPVEQMIHKLQTLQASTETGNISAKIGTYKTDNNLDEKAIEEIKKLYGFDKGIFERYYLMLSQYLKFEFGESYYRKISVLDLIKEKMPTSISLGLFSTLLIYLIAIPLGIYKARNDGSSLDVISSIIIVMANALPAFLFGILLIVIFAGGYYDVFPLKGLVSDDFNSLSLYGKIKDYLWHITLPVICLSIGGFATLSLLVKNSFLDEMQKYYVTYARIKGVSERRIFYFHIFRNAMLLVISSFPAVFLGMFFSGSLLIEIIFSLDGLGLLGYDSLLHRDYPVVFGTLYIFTLLGLLASLISDLLYVAIDPRIHFDKKG</sequence>
<evidence type="ECO:0000256" key="4">
    <source>
        <dbReference type="ARBA" id="ARBA00022692"/>
    </source>
</evidence>
<feature type="transmembrane region" description="Helical" evidence="7">
    <location>
        <begin position="209"/>
        <end position="232"/>
    </location>
</feature>
<dbReference type="PANTHER" id="PTHR30465:SF66">
    <property type="entry name" value="INNER MEMBRANE ABC TRANSPORTER PERMEASE PROTEIN YEJB"/>
    <property type="match status" value="1"/>
</dbReference>
<evidence type="ECO:0000256" key="6">
    <source>
        <dbReference type="ARBA" id="ARBA00023136"/>
    </source>
</evidence>
<dbReference type="Pfam" id="PF00528">
    <property type="entry name" value="BPD_transp_1"/>
    <property type="match status" value="1"/>
</dbReference>
<proteinExistence type="inferred from homology"/>
<reference evidence="9 10" key="1">
    <citation type="submission" date="2018-04" db="EMBL/GenBank/DDBJ databases">
        <title>Novel Campyloabacter and Helicobacter Species and Strains.</title>
        <authorList>
            <person name="Mannion A.J."/>
            <person name="Shen Z."/>
            <person name="Fox J.G."/>
        </authorList>
    </citation>
    <scope>NUCLEOTIDE SEQUENCE [LARGE SCALE GENOMIC DNA]</scope>
    <source>
        <strain evidence="9 10">MIT 04-9362</strain>
    </source>
</reference>
<dbReference type="OrthoDB" id="9778910at2"/>
<evidence type="ECO:0000256" key="1">
    <source>
        <dbReference type="ARBA" id="ARBA00004651"/>
    </source>
</evidence>
<evidence type="ECO:0000259" key="8">
    <source>
        <dbReference type="PROSITE" id="PS50928"/>
    </source>
</evidence>
<evidence type="ECO:0000256" key="2">
    <source>
        <dbReference type="ARBA" id="ARBA00022448"/>
    </source>
</evidence>
<dbReference type="GO" id="GO:0055085">
    <property type="term" value="P:transmembrane transport"/>
    <property type="evidence" value="ECO:0007669"/>
    <property type="project" value="InterPro"/>
</dbReference>
<dbReference type="EMBL" id="NXLX01000006">
    <property type="protein sequence ID" value="RDU74044.1"/>
    <property type="molecule type" value="Genomic_DNA"/>
</dbReference>
<dbReference type="CDD" id="cd06261">
    <property type="entry name" value="TM_PBP2"/>
    <property type="match status" value="1"/>
</dbReference>
<keyword evidence="6 7" id="KW-0472">Membrane</keyword>
<dbReference type="AlphaFoldDB" id="A0A3D8JAZ9"/>
<comment type="similarity">
    <text evidence="7">Belongs to the binding-protein-dependent transport system permease family.</text>
</comment>
<dbReference type="GO" id="GO:0005886">
    <property type="term" value="C:plasma membrane"/>
    <property type="evidence" value="ECO:0007669"/>
    <property type="project" value="UniProtKB-SubCell"/>
</dbReference>
<dbReference type="GO" id="GO:0042884">
    <property type="term" value="P:microcin transport"/>
    <property type="evidence" value="ECO:0007669"/>
    <property type="project" value="TreeGrafter"/>
</dbReference>
<feature type="transmembrane region" description="Helical" evidence="7">
    <location>
        <begin position="314"/>
        <end position="340"/>
    </location>
</feature>
<comment type="caution">
    <text evidence="9">The sequence shown here is derived from an EMBL/GenBank/DDBJ whole genome shotgun (WGS) entry which is preliminary data.</text>
</comment>
<feature type="domain" description="ABC transmembrane type-1" evidence="8">
    <location>
        <begin position="119"/>
        <end position="337"/>
    </location>
</feature>
<keyword evidence="10" id="KW-1185">Reference proteome</keyword>
<keyword evidence="4 7" id="KW-0812">Transmembrane</keyword>
<evidence type="ECO:0000256" key="7">
    <source>
        <dbReference type="RuleBase" id="RU363032"/>
    </source>
</evidence>
<keyword evidence="2 7" id="KW-0813">Transport</keyword>
<dbReference type="PROSITE" id="PS50928">
    <property type="entry name" value="ABC_TM1"/>
    <property type="match status" value="1"/>
</dbReference>
<dbReference type="RefSeq" id="WP_115578874.1">
    <property type="nucleotide sequence ID" value="NZ_NXLX01000006.1"/>
</dbReference>
<keyword evidence="5 7" id="KW-1133">Transmembrane helix</keyword>
<feature type="transmembrane region" description="Helical" evidence="7">
    <location>
        <begin position="123"/>
        <end position="143"/>
    </location>
</feature>
<dbReference type="InterPro" id="IPR035906">
    <property type="entry name" value="MetI-like_sf"/>
</dbReference>
<evidence type="ECO:0000313" key="9">
    <source>
        <dbReference type="EMBL" id="RDU74044.1"/>
    </source>
</evidence>
<feature type="transmembrane region" description="Helical" evidence="7">
    <location>
        <begin position="9"/>
        <end position="30"/>
    </location>
</feature>
<dbReference type="InterPro" id="IPR000515">
    <property type="entry name" value="MetI-like"/>
</dbReference>
<feature type="transmembrane region" description="Helical" evidence="7">
    <location>
        <begin position="155"/>
        <end position="184"/>
    </location>
</feature>
<evidence type="ECO:0000256" key="3">
    <source>
        <dbReference type="ARBA" id="ARBA00022475"/>
    </source>
</evidence>
<evidence type="ECO:0000313" key="10">
    <source>
        <dbReference type="Proteomes" id="UP000256695"/>
    </source>
</evidence>